<evidence type="ECO:0000256" key="3">
    <source>
        <dbReference type="ARBA" id="ARBA00022827"/>
    </source>
</evidence>
<evidence type="ECO:0000313" key="6">
    <source>
        <dbReference type="EMBL" id="GIL38056.1"/>
    </source>
</evidence>
<accession>A0A8S8XA85</accession>
<keyword evidence="7" id="KW-1185">Reference proteome</keyword>
<dbReference type="Gene3D" id="1.10.8.260">
    <property type="entry name" value="HI0933 insert domain-like"/>
    <property type="match status" value="1"/>
</dbReference>
<evidence type="ECO:0000256" key="1">
    <source>
        <dbReference type="ARBA" id="ARBA00001974"/>
    </source>
</evidence>
<evidence type="ECO:0000259" key="5">
    <source>
        <dbReference type="Pfam" id="PF22780"/>
    </source>
</evidence>
<dbReference type="InterPro" id="IPR023166">
    <property type="entry name" value="BaiN-like_dom_sf"/>
</dbReference>
<protein>
    <submittedName>
        <fullName evidence="6">NAD(FAD)-utilizing dehydrogenase</fullName>
    </submittedName>
</protein>
<dbReference type="InterPro" id="IPR057661">
    <property type="entry name" value="RsdA/BaiN/AoA(So)_Rossmann"/>
</dbReference>
<sequence length="394" mass="41542">MSKHIAVIGAGPAGLFAAETLAKAGASVTIYDRMPSPARKFLMAGRGGLNLTHSEPLDAFVERYGAARAQLEPSLRAFPPTALRDWAHDLGVETFVGSSGRIFPTGMKASPLLRAWLRRLDSLGVRLATRHAWRGWDAAGALRFATGTEELRVAHDATILALGGASWPRLGSDGHWAGTLRARGVAVTDFAPSNVGFEIAWSDLFRSKFAGAPLKPATFYFEGRAVRGEAVITDYGLEGGAIYQLSAPLRDAIARDGSAILRIDLRPGEVLSSLDAKLSRPRGSKSDSSFLRGTIGLAPVGVGLLREAGLSITAAAIKSLPLKLVGARPLERAISTAGGVAWDAVTNDFELRAVPRVFVAGEMLDWEAPTGGYLLQACFSTARAAAEGALAVTA</sequence>
<dbReference type="NCBIfam" id="TIGR00275">
    <property type="entry name" value="aminoacetone oxidase family FAD-binding enzyme"/>
    <property type="match status" value="1"/>
</dbReference>
<dbReference type="Pfam" id="PF03486">
    <property type="entry name" value="HI0933_like"/>
    <property type="match status" value="1"/>
</dbReference>
<dbReference type="Pfam" id="PF22780">
    <property type="entry name" value="HI0933_like_1st"/>
    <property type="match status" value="1"/>
</dbReference>
<dbReference type="Proteomes" id="UP000681075">
    <property type="component" value="Unassembled WGS sequence"/>
</dbReference>
<comment type="caution">
    <text evidence="6">The sequence shown here is derived from an EMBL/GenBank/DDBJ whole genome shotgun (WGS) entry which is preliminary data.</text>
</comment>
<evidence type="ECO:0000313" key="7">
    <source>
        <dbReference type="Proteomes" id="UP000681075"/>
    </source>
</evidence>
<dbReference type="NCBIfam" id="TIGR03862">
    <property type="entry name" value="flavo_PP4765"/>
    <property type="match status" value="1"/>
</dbReference>
<gene>
    <name evidence="6" type="ORF">TMPK1_02930</name>
</gene>
<dbReference type="PANTHER" id="PTHR42887:SF1">
    <property type="entry name" value="BLR3961 PROTEIN"/>
    <property type="match status" value="1"/>
</dbReference>
<dbReference type="SUPFAM" id="SSF160996">
    <property type="entry name" value="HI0933 insert domain-like"/>
    <property type="match status" value="1"/>
</dbReference>
<evidence type="ECO:0000259" key="4">
    <source>
        <dbReference type="Pfam" id="PF03486"/>
    </source>
</evidence>
<feature type="domain" description="RsdA/BaiN/AoA(So)-like insert" evidence="5">
    <location>
        <begin position="192"/>
        <end position="290"/>
    </location>
</feature>
<evidence type="ECO:0000256" key="2">
    <source>
        <dbReference type="ARBA" id="ARBA00022630"/>
    </source>
</evidence>
<dbReference type="SUPFAM" id="SSF51905">
    <property type="entry name" value="FAD/NAD(P)-binding domain"/>
    <property type="match status" value="1"/>
</dbReference>
<dbReference type="PANTHER" id="PTHR42887">
    <property type="entry name" value="OS12G0638800 PROTEIN"/>
    <property type="match status" value="1"/>
</dbReference>
<dbReference type="RefSeq" id="WP_420240971.1">
    <property type="nucleotide sequence ID" value="NZ_BOPV01000001.1"/>
</dbReference>
<reference evidence="6" key="1">
    <citation type="submission" date="2021-02" db="EMBL/GenBank/DDBJ databases">
        <title>Genome sequence of Rhodospirillales sp. strain TMPK1 isolated from soil.</title>
        <authorList>
            <person name="Nakai R."/>
            <person name="Kusada H."/>
            <person name="Tamaki H."/>
        </authorList>
    </citation>
    <scope>NUCLEOTIDE SEQUENCE</scope>
    <source>
        <strain evidence="6">TMPK1</strain>
    </source>
</reference>
<dbReference type="EMBL" id="BOPV01000001">
    <property type="protein sequence ID" value="GIL38056.1"/>
    <property type="molecule type" value="Genomic_DNA"/>
</dbReference>
<dbReference type="AlphaFoldDB" id="A0A8S8XA85"/>
<dbReference type="Gene3D" id="2.40.30.10">
    <property type="entry name" value="Translation factors"/>
    <property type="match status" value="1"/>
</dbReference>
<proteinExistence type="predicted"/>
<dbReference type="InterPro" id="IPR022460">
    <property type="entry name" value="Flavoprotein_PP4765"/>
</dbReference>
<dbReference type="Gene3D" id="3.50.50.60">
    <property type="entry name" value="FAD/NAD(P)-binding domain"/>
    <property type="match status" value="1"/>
</dbReference>
<dbReference type="InterPro" id="IPR036188">
    <property type="entry name" value="FAD/NAD-bd_sf"/>
</dbReference>
<dbReference type="InterPro" id="IPR055178">
    <property type="entry name" value="RsdA/BaiN/AoA(So)-like_dom"/>
</dbReference>
<feature type="domain" description="RsdA/BaiN/AoA(So)-like Rossmann fold-like" evidence="4">
    <location>
        <begin position="4"/>
        <end position="387"/>
    </location>
</feature>
<dbReference type="PRINTS" id="PR00419">
    <property type="entry name" value="ADXRDTASE"/>
</dbReference>
<keyword evidence="2" id="KW-0285">Flavoprotein</keyword>
<dbReference type="InterPro" id="IPR004792">
    <property type="entry name" value="BaiN-like"/>
</dbReference>
<name>A0A8S8XA85_9PROT</name>
<comment type="cofactor">
    <cofactor evidence="1">
        <name>FAD</name>
        <dbReference type="ChEBI" id="CHEBI:57692"/>
    </cofactor>
</comment>
<keyword evidence="3" id="KW-0274">FAD</keyword>
<organism evidence="6 7">
    <name type="scientific">Roseiterribacter gracilis</name>
    <dbReference type="NCBI Taxonomy" id="2812848"/>
    <lineage>
        <taxon>Bacteria</taxon>
        <taxon>Pseudomonadati</taxon>
        <taxon>Pseudomonadota</taxon>
        <taxon>Alphaproteobacteria</taxon>
        <taxon>Rhodospirillales</taxon>
        <taxon>Roseiterribacteraceae</taxon>
        <taxon>Roseiterribacter</taxon>
    </lineage>
</organism>